<feature type="transmembrane region" description="Helical" evidence="1">
    <location>
        <begin position="149"/>
        <end position="173"/>
    </location>
</feature>
<keyword evidence="1" id="KW-0812">Transmembrane</keyword>
<keyword evidence="1" id="KW-0472">Membrane</keyword>
<feature type="transmembrane region" description="Helical" evidence="1">
    <location>
        <begin position="43"/>
        <end position="64"/>
    </location>
</feature>
<feature type="chain" id="PRO_5030516149" description="Fatty acid desaturase domain-containing protein" evidence="2">
    <location>
        <begin position="20"/>
        <end position="312"/>
    </location>
</feature>
<sequence>MNFFNKFFVVAIAVGNVAALVPMRTSPKHVLRSRCSTAPQKSSVTMAAGPLSWCLAAPTMYALMSGNEYATHRYFQHAEFNKDRVCQAIARVFFNRVSPLGSKIPRVKGGGHVEHHAETLDDMTLKTDERWMRSAASISLNSDPFRGTAFTWAVSGMMLVQMLPSTIPVFALLGFSLKTTFAILLPSMALHALVWNCIHPAMHGLPDIGIVNGMPARVMRSLRNSWYFNYLYQNHEGHHVLGGQKNFNVACPLFDHLCGTYVKEEKWRPMAKLPAEKRPDPFSLLDPEILAKFQTIGDAKKNEATSLRPVTA</sequence>
<keyword evidence="2" id="KW-0732">Signal</keyword>
<dbReference type="AlphaFoldDB" id="A0A7S2DT35"/>
<gene>
    <name evidence="3" type="ORF">DSPE1174_LOCUS25441</name>
</gene>
<evidence type="ECO:0000256" key="2">
    <source>
        <dbReference type="SAM" id="SignalP"/>
    </source>
</evidence>
<keyword evidence="1" id="KW-1133">Transmembrane helix</keyword>
<dbReference type="EMBL" id="HBGS01048911">
    <property type="protein sequence ID" value="CAD9463602.1"/>
    <property type="molecule type" value="Transcribed_RNA"/>
</dbReference>
<name>A0A7S2DT35_9STRA</name>
<accession>A0A7S2DT35</accession>
<proteinExistence type="predicted"/>
<evidence type="ECO:0000256" key="1">
    <source>
        <dbReference type="SAM" id="Phobius"/>
    </source>
</evidence>
<feature type="signal peptide" evidence="2">
    <location>
        <begin position="1"/>
        <end position="19"/>
    </location>
</feature>
<reference evidence="3" key="1">
    <citation type="submission" date="2021-01" db="EMBL/GenBank/DDBJ databases">
        <authorList>
            <person name="Corre E."/>
            <person name="Pelletier E."/>
            <person name="Niang G."/>
            <person name="Scheremetjew M."/>
            <person name="Finn R."/>
            <person name="Kale V."/>
            <person name="Holt S."/>
            <person name="Cochrane G."/>
            <person name="Meng A."/>
            <person name="Brown T."/>
            <person name="Cohen L."/>
        </authorList>
    </citation>
    <scope>NUCLEOTIDE SEQUENCE</scope>
    <source>
        <strain evidence="3">CCMP1381</strain>
    </source>
</reference>
<evidence type="ECO:0008006" key="4">
    <source>
        <dbReference type="Google" id="ProtNLM"/>
    </source>
</evidence>
<protein>
    <recommendedName>
        <fullName evidence="4">Fatty acid desaturase domain-containing protein</fullName>
    </recommendedName>
</protein>
<evidence type="ECO:0000313" key="3">
    <source>
        <dbReference type="EMBL" id="CAD9463602.1"/>
    </source>
</evidence>
<organism evidence="3">
    <name type="scientific">Octactis speculum</name>
    <dbReference type="NCBI Taxonomy" id="3111310"/>
    <lineage>
        <taxon>Eukaryota</taxon>
        <taxon>Sar</taxon>
        <taxon>Stramenopiles</taxon>
        <taxon>Ochrophyta</taxon>
        <taxon>Dictyochophyceae</taxon>
        <taxon>Dictyochales</taxon>
        <taxon>Dictyochaceae</taxon>
        <taxon>Octactis</taxon>
    </lineage>
</organism>